<dbReference type="Pfam" id="PF03895">
    <property type="entry name" value="YadA_anchor"/>
    <property type="match status" value="1"/>
</dbReference>
<keyword evidence="3" id="KW-1134">Transmembrane beta strand</keyword>
<keyword evidence="13" id="KW-1185">Reference proteome</keyword>
<evidence type="ECO:0000256" key="2">
    <source>
        <dbReference type="ARBA" id="ARBA00004442"/>
    </source>
</evidence>
<evidence type="ECO:0000313" key="13">
    <source>
        <dbReference type="Proteomes" id="UP001302443"/>
    </source>
</evidence>
<evidence type="ECO:0000256" key="8">
    <source>
        <dbReference type="SAM" id="Coils"/>
    </source>
</evidence>
<name>A0ABZ0N4Z9_9GAMM</name>
<evidence type="ECO:0000256" key="6">
    <source>
        <dbReference type="ARBA" id="ARBA00023136"/>
    </source>
</evidence>
<protein>
    <submittedName>
        <fullName evidence="12">YadA-like family protein</fullName>
    </submittedName>
</protein>
<dbReference type="EMBL" id="CP135990">
    <property type="protein sequence ID" value="WPA93394.1"/>
    <property type="molecule type" value="Genomic_DNA"/>
</dbReference>
<dbReference type="Gene3D" id="3.30.1300.30">
    <property type="entry name" value="GSPII I/J protein-like"/>
    <property type="match status" value="1"/>
</dbReference>
<keyword evidence="5 10" id="KW-0732">Signal</keyword>
<dbReference type="Proteomes" id="UP001302443">
    <property type="component" value="Chromosome"/>
</dbReference>
<evidence type="ECO:0000256" key="1">
    <source>
        <dbReference type="ARBA" id="ARBA00004241"/>
    </source>
</evidence>
<feature type="coiled-coil region" evidence="8">
    <location>
        <begin position="186"/>
        <end position="257"/>
    </location>
</feature>
<feature type="compositionally biased region" description="Low complexity" evidence="9">
    <location>
        <begin position="88"/>
        <end position="102"/>
    </location>
</feature>
<accession>A0ABZ0N4Z9</accession>
<sequence length="395" mass="43926">MKNKLLLSTLSMVILTSLSSQSLALTGYQDAINAPYDYPEHRHEDNRNIIDIQKAKIKKYANIVEEMAPIIDISTFAAESLSPMIQQSAPQTPSRSPTSTLPGSPPPSPPYSHAGSPIGQLYYPPISPDNNPPIFLQSNSNSLDERVRNNTDEINMLNISISDLNNTSSINEKINLENQMKTFDSIKELENSVSVLEGNIKNNEIKNKKYTDKELFNSEVVINSLINDVSEKNLEETKRLNAEIKKLDKEIQESNTATLQNIEEAEVNSKAHADLILRNQQMLNIDRFDKLDKQDKLHTQHFKQIDSRFERMESKINQTARDANAGIASVAAMSNIPYITGNRFSMGLGAGNFKNGKAVAAGAQYQIKQNLNVRSSISWNNSDSAVIGAGIAYGW</sequence>
<evidence type="ECO:0000256" key="5">
    <source>
        <dbReference type="ARBA" id="ARBA00022729"/>
    </source>
</evidence>
<dbReference type="RefSeq" id="WP_318627082.1">
    <property type="nucleotide sequence ID" value="NZ_CP135990.1"/>
</dbReference>
<keyword evidence="4" id="KW-0812">Transmembrane</keyword>
<evidence type="ECO:0000256" key="3">
    <source>
        <dbReference type="ARBA" id="ARBA00022452"/>
    </source>
</evidence>
<evidence type="ECO:0000256" key="4">
    <source>
        <dbReference type="ARBA" id="ARBA00022692"/>
    </source>
</evidence>
<comment type="subcellular location">
    <subcellularLocation>
        <location evidence="2">Cell outer membrane</location>
    </subcellularLocation>
    <subcellularLocation>
        <location evidence="1">Cell surface</location>
    </subcellularLocation>
</comment>
<proteinExistence type="predicted"/>
<reference evidence="12 13" key="1">
    <citation type="submission" date="2023-09" db="EMBL/GenBank/DDBJ databases">
        <title>Genomic Revisitation and Reclassification of the Genus Providencia.</title>
        <authorList>
            <person name="Dong X."/>
        </authorList>
    </citation>
    <scope>NUCLEOTIDE SEQUENCE [LARGE SCALE GENOMIC DNA]</scope>
    <source>
        <strain evidence="12 13">D4759</strain>
    </source>
</reference>
<evidence type="ECO:0000259" key="11">
    <source>
        <dbReference type="Pfam" id="PF03895"/>
    </source>
</evidence>
<evidence type="ECO:0000313" key="12">
    <source>
        <dbReference type="EMBL" id="WPA93394.1"/>
    </source>
</evidence>
<dbReference type="SUPFAM" id="SSF54523">
    <property type="entry name" value="Pili subunits"/>
    <property type="match status" value="1"/>
</dbReference>
<gene>
    <name evidence="12" type="ORF">QS795_006395</name>
</gene>
<keyword evidence="8" id="KW-0175">Coiled coil</keyword>
<feature type="chain" id="PRO_5047314006" evidence="10">
    <location>
        <begin position="25"/>
        <end position="395"/>
    </location>
</feature>
<evidence type="ECO:0000256" key="9">
    <source>
        <dbReference type="SAM" id="MobiDB-lite"/>
    </source>
</evidence>
<dbReference type="InterPro" id="IPR045584">
    <property type="entry name" value="Pilin-like"/>
</dbReference>
<keyword evidence="6" id="KW-0472">Membrane</keyword>
<feature type="domain" description="Trimeric autotransporter adhesin YadA-like C-terminal membrane anchor" evidence="11">
    <location>
        <begin position="341"/>
        <end position="395"/>
    </location>
</feature>
<feature type="signal peptide" evidence="10">
    <location>
        <begin position="1"/>
        <end position="24"/>
    </location>
</feature>
<organism evidence="12 13">
    <name type="scientific">Providencia zhijiangensis</name>
    <dbReference type="NCBI Taxonomy" id="3053982"/>
    <lineage>
        <taxon>Bacteria</taxon>
        <taxon>Pseudomonadati</taxon>
        <taxon>Pseudomonadota</taxon>
        <taxon>Gammaproteobacteria</taxon>
        <taxon>Enterobacterales</taxon>
        <taxon>Morganellaceae</taxon>
        <taxon>Providencia</taxon>
    </lineage>
</organism>
<evidence type="ECO:0000256" key="10">
    <source>
        <dbReference type="SAM" id="SignalP"/>
    </source>
</evidence>
<evidence type="ECO:0000256" key="7">
    <source>
        <dbReference type="ARBA" id="ARBA00023237"/>
    </source>
</evidence>
<feature type="region of interest" description="Disordered" evidence="9">
    <location>
        <begin position="82"/>
        <end position="124"/>
    </location>
</feature>
<dbReference type="InterPro" id="IPR005594">
    <property type="entry name" value="YadA_C"/>
</dbReference>
<keyword evidence="7" id="KW-0998">Cell outer membrane</keyword>